<feature type="region of interest" description="Disordered" evidence="1">
    <location>
        <begin position="347"/>
        <end position="377"/>
    </location>
</feature>
<accession>A9NW54</accession>
<protein>
    <recommendedName>
        <fullName evidence="2">HTH OST-type domain-containing protein</fullName>
    </recommendedName>
</protein>
<evidence type="ECO:0000259" key="2">
    <source>
        <dbReference type="PROSITE" id="PS51644"/>
    </source>
</evidence>
<dbReference type="PROSITE" id="PS51644">
    <property type="entry name" value="HTH_OST"/>
    <property type="match status" value="1"/>
</dbReference>
<dbReference type="Gene3D" id="3.30.420.610">
    <property type="entry name" value="LOTUS domain-like"/>
    <property type="match status" value="1"/>
</dbReference>
<feature type="region of interest" description="Disordered" evidence="1">
    <location>
        <begin position="399"/>
        <end position="423"/>
    </location>
</feature>
<proteinExistence type="evidence at transcript level"/>
<feature type="compositionally biased region" description="Polar residues" evidence="1">
    <location>
        <begin position="263"/>
        <end position="296"/>
    </location>
</feature>
<organism evidence="3">
    <name type="scientific">Picea sitchensis</name>
    <name type="common">Sitka spruce</name>
    <name type="synonym">Pinus sitchensis</name>
    <dbReference type="NCBI Taxonomy" id="3332"/>
    <lineage>
        <taxon>Eukaryota</taxon>
        <taxon>Viridiplantae</taxon>
        <taxon>Streptophyta</taxon>
        <taxon>Embryophyta</taxon>
        <taxon>Tracheophyta</taxon>
        <taxon>Spermatophyta</taxon>
        <taxon>Pinopsida</taxon>
        <taxon>Pinidae</taxon>
        <taxon>Conifers I</taxon>
        <taxon>Pinales</taxon>
        <taxon>Pinaceae</taxon>
        <taxon>Picea</taxon>
    </lineage>
</organism>
<feature type="region of interest" description="Disordered" evidence="1">
    <location>
        <begin position="263"/>
        <end position="297"/>
    </location>
</feature>
<dbReference type="InterPro" id="IPR041966">
    <property type="entry name" value="LOTUS-like"/>
</dbReference>
<reference evidence="3" key="1">
    <citation type="journal article" date="2008" name="BMC Genomics">
        <title>A conifer genomics resource of 200,000 spruce (Picea spp.) ESTs and 6,464 high-quality, sequence-finished full-length cDNAs for Sitka spruce (Picea sitchensis).</title>
        <authorList>
            <person name="Ralph S.G."/>
            <person name="Chun H.J."/>
            <person name="Kolosova N."/>
            <person name="Cooper D."/>
            <person name="Oddy C."/>
            <person name="Ritland C.E."/>
            <person name="Kirkpatrick R."/>
            <person name="Moore R."/>
            <person name="Barber S."/>
            <person name="Holt R.A."/>
            <person name="Jones S.J."/>
            <person name="Marra M.A."/>
            <person name="Douglas C.J."/>
            <person name="Ritland K."/>
            <person name="Bohlmann J."/>
        </authorList>
    </citation>
    <scope>NUCLEOTIDE SEQUENCE</scope>
    <source>
        <tissue evidence="3">Bark</tissue>
    </source>
</reference>
<dbReference type="EMBL" id="EF085561">
    <property type="protein sequence ID" value="ABK24865.1"/>
    <property type="molecule type" value="mRNA"/>
</dbReference>
<name>A9NW54_PICSI</name>
<dbReference type="AlphaFoldDB" id="A9NW54"/>
<evidence type="ECO:0000313" key="3">
    <source>
        <dbReference type="EMBL" id="ABK24865.1"/>
    </source>
</evidence>
<evidence type="ECO:0000256" key="1">
    <source>
        <dbReference type="SAM" id="MobiDB-lite"/>
    </source>
</evidence>
<feature type="compositionally biased region" description="Polar residues" evidence="1">
    <location>
        <begin position="404"/>
        <end position="423"/>
    </location>
</feature>
<dbReference type="InterPro" id="IPR025605">
    <property type="entry name" value="OST-HTH/LOTUS_dom"/>
</dbReference>
<feature type="region of interest" description="Disordered" evidence="1">
    <location>
        <begin position="49"/>
        <end position="70"/>
    </location>
</feature>
<sequence length="451" mass="49607">MDFRKATGKILDEKLLGFSDIRNLVEKCKDIAVLKEVKRGCHLAFTVKPKEQNKNPMSSPGGVNPNPNRKFKSKHMPNFKAHPKLKPKASAENFREFICHMLVVGEFSHGFLMSGLRQKFEQHTGKFLDVKHLGYKNMSELVASHSHLVSVGCAGPGPIRIFPSGFVSDKVLNPNSNTIKETSIKTVFDPTNLKAKVEADRPSTGRSGKKLLENRALEENIFNEQLAYMSTGTEWLPSMTTGSRPSVSFSPYREANSPAFQEYNSINSDSSSTPGGSQVSETEGQSSNTISDTTSFHGELEGSDFIKHDRESNDPIEDSVNAEYLMSEAMQNMRLMKENANFCGEPSIHGGTLGLPDSIPPPSDSPTSEPQAVYNGPLVDPIQSKAESSVENLRHGLRLDCEQNDQNTNSSGNEDRSTSMTPVISSAGSIFEFAGRGIKSICELTKWRKDP</sequence>
<dbReference type="Pfam" id="PF12872">
    <property type="entry name" value="OST-HTH"/>
    <property type="match status" value="2"/>
</dbReference>
<feature type="domain" description="HTH OST-type" evidence="2">
    <location>
        <begin position="90"/>
        <end position="165"/>
    </location>
</feature>